<gene>
    <name evidence="2" type="ORF">OIU84_016960</name>
</gene>
<keyword evidence="3" id="KW-1185">Reference proteome</keyword>
<name>A0AAD6NQF5_9ROSI</name>
<evidence type="ECO:0000313" key="2">
    <source>
        <dbReference type="EMBL" id="KAJ6401662.1"/>
    </source>
</evidence>
<sequence length="91" mass="10384">MSKEVESTHNPPSLVAKLMGLDTLPHQQPIAATRRSHPRGYSRCSLSHSGILVQSWDEDHSFLDKQMPCEGHACQEQSEYKDVHEIWQQSE</sequence>
<dbReference type="AlphaFoldDB" id="A0AAD6NQF5"/>
<accession>A0AAD6NQF5</accession>
<proteinExistence type="predicted"/>
<comment type="caution">
    <text evidence="2">The sequence shown here is derived from an EMBL/GenBank/DDBJ whole genome shotgun (WGS) entry which is preliminary data.</text>
</comment>
<dbReference type="Pfam" id="PF14383">
    <property type="entry name" value="VARLMGL"/>
    <property type="match status" value="1"/>
</dbReference>
<evidence type="ECO:0000313" key="3">
    <source>
        <dbReference type="Proteomes" id="UP001162972"/>
    </source>
</evidence>
<dbReference type="PANTHER" id="PTHR46634">
    <property type="entry name" value="M REDUCTASE II SUBUNIT GAMMA, PUTATIVE (DUF3741)-RELATED"/>
    <property type="match status" value="1"/>
</dbReference>
<dbReference type="EMBL" id="JAPFFJ010000019">
    <property type="protein sequence ID" value="KAJ6401662.1"/>
    <property type="molecule type" value="Genomic_DNA"/>
</dbReference>
<protein>
    <recommendedName>
        <fullName evidence="1">DUF3741 domain-containing protein</fullName>
    </recommendedName>
</protein>
<dbReference type="PANTHER" id="PTHR46634:SF3">
    <property type="entry name" value="M REDUCTASE II SUBUNIT GAMMA, PUTATIVE (DUF3741)-RELATED"/>
    <property type="match status" value="1"/>
</dbReference>
<dbReference type="Proteomes" id="UP001162972">
    <property type="component" value="Chromosome 14"/>
</dbReference>
<reference evidence="2 3" key="1">
    <citation type="journal article" date="2023" name="Int. J. Mol. Sci.">
        <title>De Novo Assembly and Annotation of 11 Diverse Shrub Willow (Salix) Genomes Reveals Novel Gene Organization in Sex-Linked Regions.</title>
        <authorList>
            <person name="Hyden B."/>
            <person name="Feng K."/>
            <person name="Yates T.B."/>
            <person name="Jawdy S."/>
            <person name="Cereghino C."/>
            <person name="Smart L.B."/>
            <person name="Muchero W."/>
        </authorList>
    </citation>
    <scope>NUCLEOTIDE SEQUENCE [LARGE SCALE GENOMIC DNA]</scope>
    <source>
        <tissue evidence="2">Shoot tip</tissue>
    </source>
</reference>
<organism evidence="2 3">
    <name type="scientific">Salix udensis</name>
    <dbReference type="NCBI Taxonomy" id="889485"/>
    <lineage>
        <taxon>Eukaryota</taxon>
        <taxon>Viridiplantae</taxon>
        <taxon>Streptophyta</taxon>
        <taxon>Embryophyta</taxon>
        <taxon>Tracheophyta</taxon>
        <taxon>Spermatophyta</taxon>
        <taxon>Magnoliopsida</taxon>
        <taxon>eudicotyledons</taxon>
        <taxon>Gunneridae</taxon>
        <taxon>Pentapetalae</taxon>
        <taxon>rosids</taxon>
        <taxon>fabids</taxon>
        <taxon>Malpighiales</taxon>
        <taxon>Salicaceae</taxon>
        <taxon>Saliceae</taxon>
        <taxon>Salix</taxon>
    </lineage>
</organism>
<dbReference type="InterPro" id="IPR032795">
    <property type="entry name" value="DUF3741-assoc"/>
</dbReference>
<evidence type="ECO:0000259" key="1">
    <source>
        <dbReference type="Pfam" id="PF14383"/>
    </source>
</evidence>
<feature type="domain" description="DUF3741" evidence="1">
    <location>
        <begin position="11"/>
        <end position="28"/>
    </location>
</feature>